<dbReference type="Pfam" id="PF00355">
    <property type="entry name" value="Rieske"/>
    <property type="match status" value="1"/>
</dbReference>
<accession>A0A517PEN1</accession>
<dbReference type="GO" id="GO:0051537">
    <property type="term" value="F:2 iron, 2 sulfur cluster binding"/>
    <property type="evidence" value="ECO:0007669"/>
    <property type="project" value="UniProtKB-KW"/>
</dbReference>
<dbReference type="RefSeq" id="WP_145360822.1">
    <property type="nucleotide sequence ID" value="NZ_CP036265.1"/>
</dbReference>
<dbReference type="PANTHER" id="PTHR21496:SF23">
    <property type="entry name" value="3-PHENYLPROPIONATE_CINNAMIC ACID DIOXYGENASE FERREDOXIN SUBUNIT"/>
    <property type="match status" value="1"/>
</dbReference>
<gene>
    <name evidence="6" type="primary">carAc</name>
    <name evidence="6" type="ORF">CA12_39580</name>
</gene>
<name>A0A517PEN1_9PLAN</name>
<dbReference type="AlphaFoldDB" id="A0A517PEN1"/>
<evidence type="ECO:0000313" key="7">
    <source>
        <dbReference type="Proteomes" id="UP000318741"/>
    </source>
</evidence>
<dbReference type="InterPro" id="IPR017941">
    <property type="entry name" value="Rieske_2Fe-2S"/>
</dbReference>
<keyword evidence="7" id="KW-1185">Reference proteome</keyword>
<sequence>MPRARLCAVDDVRPGTAGEFPVGDRLVALFRLAEPWEGREWFALDGLCPHAGGPLGAGALTGCVVTCPWHGWQFDVTDGTHTLTPQIRHQSFSVWVEEGDVWADLPDPD</sequence>
<keyword evidence="1" id="KW-0001">2Fe-2S</keyword>
<dbReference type="Proteomes" id="UP000318741">
    <property type="component" value="Chromosome"/>
</dbReference>
<dbReference type="KEGG" id="acaf:CA12_39580"/>
<evidence type="ECO:0000256" key="2">
    <source>
        <dbReference type="ARBA" id="ARBA00022723"/>
    </source>
</evidence>
<evidence type="ECO:0000256" key="4">
    <source>
        <dbReference type="ARBA" id="ARBA00023014"/>
    </source>
</evidence>
<proteinExistence type="predicted"/>
<dbReference type="PANTHER" id="PTHR21496">
    <property type="entry name" value="FERREDOXIN-RELATED"/>
    <property type="match status" value="1"/>
</dbReference>
<feature type="domain" description="Rieske" evidence="5">
    <location>
        <begin position="4"/>
        <end position="103"/>
    </location>
</feature>
<keyword evidence="3" id="KW-0408">Iron</keyword>
<dbReference type="GO" id="GO:0046872">
    <property type="term" value="F:metal ion binding"/>
    <property type="evidence" value="ECO:0007669"/>
    <property type="project" value="UniProtKB-KW"/>
</dbReference>
<dbReference type="SUPFAM" id="SSF50022">
    <property type="entry name" value="ISP domain"/>
    <property type="match status" value="1"/>
</dbReference>
<keyword evidence="4" id="KW-0411">Iron-sulfur</keyword>
<protein>
    <submittedName>
        <fullName evidence="6">Ferredoxin CarAc</fullName>
    </submittedName>
</protein>
<evidence type="ECO:0000256" key="3">
    <source>
        <dbReference type="ARBA" id="ARBA00023004"/>
    </source>
</evidence>
<organism evidence="6 7">
    <name type="scientific">Alienimonas californiensis</name>
    <dbReference type="NCBI Taxonomy" id="2527989"/>
    <lineage>
        <taxon>Bacteria</taxon>
        <taxon>Pseudomonadati</taxon>
        <taxon>Planctomycetota</taxon>
        <taxon>Planctomycetia</taxon>
        <taxon>Planctomycetales</taxon>
        <taxon>Planctomycetaceae</taxon>
        <taxon>Alienimonas</taxon>
    </lineage>
</organism>
<dbReference type="OrthoDB" id="9795104at2"/>
<evidence type="ECO:0000256" key="1">
    <source>
        <dbReference type="ARBA" id="ARBA00022714"/>
    </source>
</evidence>
<dbReference type="InterPro" id="IPR036922">
    <property type="entry name" value="Rieske_2Fe-2S_sf"/>
</dbReference>
<dbReference type="PROSITE" id="PS51296">
    <property type="entry name" value="RIESKE"/>
    <property type="match status" value="1"/>
</dbReference>
<dbReference type="EMBL" id="CP036265">
    <property type="protein sequence ID" value="QDT17823.1"/>
    <property type="molecule type" value="Genomic_DNA"/>
</dbReference>
<dbReference type="Gene3D" id="2.102.10.10">
    <property type="entry name" value="Rieske [2Fe-2S] iron-sulphur domain"/>
    <property type="match status" value="1"/>
</dbReference>
<evidence type="ECO:0000259" key="5">
    <source>
        <dbReference type="PROSITE" id="PS51296"/>
    </source>
</evidence>
<evidence type="ECO:0000313" key="6">
    <source>
        <dbReference type="EMBL" id="QDT17823.1"/>
    </source>
</evidence>
<reference evidence="6 7" key="1">
    <citation type="submission" date="2019-02" db="EMBL/GenBank/DDBJ databases">
        <title>Deep-cultivation of Planctomycetes and their phenomic and genomic characterization uncovers novel biology.</title>
        <authorList>
            <person name="Wiegand S."/>
            <person name="Jogler M."/>
            <person name="Boedeker C."/>
            <person name="Pinto D."/>
            <person name="Vollmers J."/>
            <person name="Rivas-Marin E."/>
            <person name="Kohn T."/>
            <person name="Peeters S.H."/>
            <person name="Heuer A."/>
            <person name="Rast P."/>
            <person name="Oberbeckmann S."/>
            <person name="Bunk B."/>
            <person name="Jeske O."/>
            <person name="Meyerdierks A."/>
            <person name="Storesund J.E."/>
            <person name="Kallscheuer N."/>
            <person name="Luecker S."/>
            <person name="Lage O.M."/>
            <person name="Pohl T."/>
            <person name="Merkel B.J."/>
            <person name="Hornburger P."/>
            <person name="Mueller R.-W."/>
            <person name="Bruemmer F."/>
            <person name="Labrenz M."/>
            <person name="Spormann A.M."/>
            <person name="Op den Camp H."/>
            <person name="Overmann J."/>
            <person name="Amann R."/>
            <person name="Jetten M.S.M."/>
            <person name="Mascher T."/>
            <person name="Medema M.H."/>
            <person name="Devos D.P."/>
            <person name="Kaster A.-K."/>
            <person name="Ovreas L."/>
            <person name="Rohde M."/>
            <person name="Galperin M.Y."/>
            <person name="Jogler C."/>
        </authorList>
    </citation>
    <scope>NUCLEOTIDE SEQUENCE [LARGE SCALE GENOMIC DNA]</scope>
    <source>
        <strain evidence="6 7">CA12</strain>
    </source>
</reference>
<keyword evidence="2" id="KW-0479">Metal-binding</keyword>